<accession>A0A1X7K1F2</accession>
<dbReference type="SUPFAM" id="SSF55729">
    <property type="entry name" value="Acyl-CoA N-acyltransferases (Nat)"/>
    <property type="match status" value="1"/>
</dbReference>
<evidence type="ECO:0000259" key="1">
    <source>
        <dbReference type="PROSITE" id="PS51186"/>
    </source>
</evidence>
<dbReference type="Gene3D" id="3.40.630.30">
    <property type="match status" value="1"/>
</dbReference>
<organism evidence="2 3">
    <name type="scientific">Paenibacillus aquistagni</name>
    <dbReference type="NCBI Taxonomy" id="1852522"/>
    <lineage>
        <taxon>Bacteria</taxon>
        <taxon>Bacillati</taxon>
        <taxon>Bacillota</taxon>
        <taxon>Bacilli</taxon>
        <taxon>Bacillales</taxon>
        <taxon>Paenibacillaceae</taxon>
        <taxon>Paenibacillus</taxon>
    </lineage>
</organism>
<keyword evidence="2" id="KW-0808">Transferase</keyword>
<dbReference type="RefSeq" id="WP_085494196.1">
    <property type="nucleotide sequence ID" value="NZ_FXAZ01000002.1"/>
</dbReference>
<dbReference type="GO" id="GO:0016747">
    <property type="term" value="F:acyltransferase activity, transferring groups other than amino-acyl groups"/>
    <property type="evidence" value="ECO:0007669"/>
    <property type="project" value="InterPro"/>
</dbReference>
<keyword evidence="3" id="KW-1185">Reference proteome</keyword>
<protein>
    <submittedName>
        <fullName evidence="2">Acetyltransferase (GNAT) family protein</fullName>
    </submittedName>
</protein>
<dbReference type="InterPro" id="IPR016181">
    <property type="entry name" value="Acyl_CoA_acyltransferase"/>
</dbReference>
<dbReference type="Pfam" id="PF00583">
    <property type="entry name" value="Acetyltransf_1"/>
    <property type="match status" value="1"/>
</dbReference>
<dbReference type="AlphaFoldDB" id="A0A1X7K1F2"/>
<feature type="domain" description="N-acetyltransferase" evidence="1">
    <location>
        <begin position="1"/>
        <end position="139"/>
    </location>
</feature>
<evidence type="ECO:0000313" key="3">
    <source>
        <dbReference type="Proteomes" id="UP000193834"/>
    </source>
</evidence>
<proteinExistence type="predicted"/>
<dbReference type="PROSITE" id="PS51186">
    <property type="entry name" value="GNAT"/>
    <property type="match status" value="1"/>
</dbReference>
<dbReference type="OrthoDB" id="9787920at2"/>
<dbReference type="Proteomes" id="UP000193834">
    <property type="component" value="Unassembled WGS sequence"/>
</dbReference>
<name>A0A1X7K1F2_9BACL</name>
<sequence length="139" mass="15947">MSNTYEMMRGTAADANEVRKNLIAFNLQNVPNDVYEEVNLCLKDSAGRLIAGLNSVICWNWMEIDILWVDEACRGQGLGQRLLEEAESIARSNDCTFIKLNTFSFQAPEFYKKYGFEIIATFENAPTGYTHYYLKKDLH</sequence>
<gene>
    <name evidence="2" type="ORF">SAMN06295960_1964</name>
</gene>
<dbReference type="EMBL" id="FXAZ01000002">
    <property type="protein sequence ID" value="SMG34717.1"/>
    <property type="molecule type" value="Genomic_DNA"/>
</dbReference>
<dbReference type="CDD" id="cd04301">
    <property type="entry name" value="NAT_SF"/>
    <property type="match status" value="1"/>
</dbReference>
<reference evidence="2 3" key="1">
    <citation type="submission" date="2017-04" db="EMBL/GenBank/DDBJ databases">
        <authorList>
            <person name="Afonso C.L."/>
            <person name="Miller P.J."/>
            <person name="Scott M.A."/>
            <person name="Spackman E."/>
            <person name="Goraichik I."/>
            <person name="Dimitrov K.M."/>
            <person name="Suarez D.L."/>
            <person name="Swayne D.E."/>
        </authorList>
    </citation>
    <scope>NUCLEOTIDE SEQUENCE [LARGE SCALE GENOMIC DNA]</scope>
    <source>
        <strain evidence="2 3">11</strain>
    </source>
</reference>
<dbReference type="STRING" id="1852522.SAMN06295960_1964"/>
<dbReference type="InterPro" id="IPR000182">
    <property type="entry name" value="GNAT_dom"/>
</dbReference>
<evidence type="ECO:0000313" key="2">
    <source>
        <dbReference type="EMBL" id="SMG34717.1"/>
    </source>
</evidence>